<proteinExistence type="inferred from homology"/>
<dbReference type="AlphaFoldDB" id="A0A845L554"/>
<dbReference type="InterPro" id="IPR002830">
    <property type="entry name" value="UbiD"/>
</dbReference>
<dbReference type="Proteomes" id="UP000471031">
    <property type="component" value="Unassembled WGS sequence"/>
</dbReference>
<feature type="domain" description="3-octaprenyl-4-hydroxybenzoate carboxy-lyase-like Rift-related" evidence="2">
    <location>
        <begin position="121"/>
        <end position="317"/>
    </location>
</feature>
<dbReference type="SUPFAM" id="SSF143968">
    <property type="entry name" value="UbiD C-terminal domain-like"/>
    <property type="match status" value="1"/>
</dbReference>
<keyword evidence="6" id="KW-1185">Reference proteome</keyword>
<dbReference type="GO" id="GO:0008694">
    <property type="term" value="F:4-hydroxy-3-polyprenylbenzoate decarboxylase activity"/>
    <property type="evidence" value="ECO:0007669"/>
    <property type="project" value="TreeGrafter"/>
</dbReference>
<dbReference type="Gene3D" id="1.20.5.570">
    <property type="entry name" value="Single helix bin"/>
    <property type="match status" value="1"/>
</dbReference>
<name>A0A845L554_HELGE</name>
<dbReference type="PANTHER" id="PTHR30108:SF17">
    <property type="entry name" value="FERULIC ACID DECARBOXYLASE 1"/>
    <property type="match status" value="1"/>
</dbReference>
<evidence type="ECO:0000259" key="2">
    <source>
        <dbReference type="Pfam" id="PF01977"/>
    </source>
</evidence>
<evidence type="ECO:0000313" key="6">
    <source>
        <dbReference type="Proteomes" id="UP000471031"/>
    </source>
</evidence>
<sequence length="482" mass="54533">MAFRDIREFIEELERRGWLKRIKAEVDPYLEIAEITDRVGKQGGPALLFENVKGSDMPVLTNTVTSYERLHLAMGVNHLDEIGDEIMSFLQVPDVSTSSFFDKLKALPKLAQIGNFLPKTVRTGPVKEVIDHDPDLTKIPVLTTWPDDGGPFITLPMVFTKDPVTGKRNVGMYRMQVYDRNTTGMHWHMHKQGAQHLAEAKGKSKRMEVAVALGGDPVLSYSATAPLPPGIDEMLLAGFLRKSPVEMVKCETVDIEVPANAEIVLEGYVDPEELRWEGPFGDHTGYYSLADYYPVFHVTCVTRRKNPIYPATVVGRPPMEDSYLGKATERIFLPLLKLVVPEVVDMNLPWEGGFHNLVVVSIKKKYPGHARKVMCSLWGMGQMMFAKTIVVVDEDVNVQDMSEVWWRLFNNIDPRRDIMFVDGPVDALDHAAPLPHYGSKMGIDGTRKWKSEGHTRDWPEVMVMSPEVREQVAKRWKEYGLD</sequence>
<dbReference type="GO" id="GO:0006744">
    <property type="term" value="P:ubiquinone biosynthetic process"/>
    <property type="evidence" value="ECO:0007669"/>
    <property type="project" value="TreeGrafter"/>
</dbReference>
<feature type="domain" description="3-octaprenyl-4-hydroxybenzoate carboxy-lyase-like N-terminal" evidence="3">
    <location>
        <begin position="10"/>
        <end position="85"/>
    </location>
</feature>
<dbReference type="RefSeq" id="WP_161260304.1">
    <property type="nucleotide sequence ID" value="NZ_JAFBDC010000001.1"/>
</dbReference>
<evidence type="ECO:0000259" key="4">
    <source>
        <dbReference type="Pfam" id="PF20696"/>
    </source>
</evidence>
<dbReference type="NCBIfam" id="TIGR00148">
    <property type="entry name" value="UbiD family decarboxylase"/>
    <property type="match status" value="1"/>
</dbReference>
<dbReference type="SUPFAM" id="SSF50475">
    <property type="entry name" value="FMN-binding split barrel"/>
    <property type="match status" value="1"/>
</dbReference>
<dbReference type="Pfam" id="PF01977">
    <property type="entry name" value="UbiD"/>
    <property type="match status" value="1"/>
</dbReference>
<evidence type="ECO:0000256" key="1">
    <source>
        <dbReference type="ARBA" id="ARBA00010021"/>
    </source>
</evidence>
<dbReference type="GO" id="GO:0005829">
    <property type="term" value="C:cytosol"/>
    <property type="evidence" value="ECO:0007669"/>
    <property type="project" value="TreeGrafter"/>
</dbReference>
<dbReference type="InterPro" id="IPR049381">
    <property type="entry name" value="UbiD-like_C"/>
</dbReference>
<comment type="similarity">
    <text evidence="1">Belongs to the UbiD family.</text>
</comment>
<dbReference type="OrthoDB" id="9809841at2"/>
<dbReference type="NCBIfam" id="TIGR03701">
    <property type="entry name" value="mena_SCO4490"/>
    <property type="match status" value="1"/>
</dbReference>
<reference evidence="5 6" key="1">
    <citation type="submission" date="2020-01" db="EMBL/GenBank/DDBJ databases">
        <title>Whole genome sequence of Heliobacterium gestii DSM 11169.</title>
        <authorList>
            <person name="Kyndt J.A."/>
            <person name="Meyer T.E."/>
        </authorList>
    </citation>
    <scope>NUCLEOTIDE SEQUENCE [LARGE SCALE GENOMIC DNA]</scope>
    <source>
        <strain evidence="5 6">DSM 11169</strain>
    </source>
</reference>
<comment type="caution">
    <text evidence="5">The sequence shown here is derived from an EMBL/GenBank/DDBJ whole genome shotgun (WGS) entry which is preliminary data.</text>
</comment>
<organism evidence="5 6">
    <name type="scientific">Heliomicrobium gestii</name>
    <name type="common">Heliobacterium gestii</name>
    <dbReference type="NCBI Taxonomy" id="2699"/>
    <lineage>
        <taxon>Bacteria</taxon>
        <taxon>Bacillati</taxon>
        <taxon>Bacillota</taxon>
        <taxon>Clostridia</taxon>
        <taxon>Eubacteriales</taxon>
        <taxon>Heliobacteriaceae</taxon>
        <taxon>Heliomicrobium</taxon>
    </lineage>
</organism>
<dbReference type="Pfam" id="PF20695">
    <property type="entry name" value="UbiD_N"/>
    <property type="match status" value="1"/>
</dbReference>
<dbReference type="InterPro" id="IPR022390">
    <property type="entry name" value="HBDC"/>
</dbReference>
<dbReference type="PANTHER" id="PTHR30108">
    <property type="entry name" value="3-OCTAPRENYL-4-HYDROXYBENZOATE CARBOXY-LYASE-RELATED"/>
    <property type="match status" value="1"/>
</dbReference>
<dbReference type="FunFam" id="3.40.1670.10:FF:000002">
    <property type="entry name" value="Menaquinone biosynthesis decarboxylase"/>
    <property type="match status" value="1"/>
</dbReference>
<dbReference type="InterPro" id="IPR049383">
    <property type="entry name" value="UbiD-like_N"/>
</dbReference>
<dbReference type="InterPro" id="IPR048304">
    <property type="entry name" value="UbiD_Rift_dom"/>
</dbReference>
<protein>
    <submittedName>
        <fullName evidence="5">Menaquinone biosynthesis decarboxylase</fullName>
    </submittedName>
</protein>
<dbReference type="Pfam" id="PF20696">
    <property type="entry name" value="UbiD_C"/>
    <property type="match status" value="1"/>
</dbReference>
<dbReference type="EMBL" id="WXEX01000001">
    <property type="protein sequence ID" value="MZP41732.1"/>
    <property type="molecule type" value="Genomic_DNA"/>
</dbReference>
<dbReference type="Gene3D" id="3.40.1670.10">
    <property type="entry name" value="UbiD C-terminal domain-like"/>
    <property type="match status" value="1"/>
</dbReference>
<feature type="domain" description="3-octaprenyl-4-hydroxybenzoate carboxy-lyase-like C-terminal" evidence="4">
    <location>
        <begin position="322"/>
        <end position="444"/>
    </location>
</feature>
<evidence type="ECO:0000259" key="3">
    <source>
        <dbReference type="Pfam" id="PF20695"/>
    </source>
</evidence>
<evidence type="ECO:0000313" key="5">
    <source>
        <dbReference type="EMBL" id="MZP41732.1"/>
    </source>
</evidence>
<accession>A0A845L554</accession>
<gene>
    <name evidence="5" type="ORF">GTO89_01640</name>
</gene>